<evidence type="ECO:0000256" key="1">
    <source>
        <dbReference type="SAM" id="Phobius"/>
    </source>
</evidence>
<reference evidence="4" key="1">
    <citation type="journal article" date="2019" name="Int. J. Syst. Evol. Microbiol.">
        <title>The Global Catalogue of Microorganisms (GCM) 10K type strain sequencing project: providing services to taxonomists for standard genome sequencing and annotation.</title>
        <authorList>
            <consortium name="The Broad Institute Genomics Platform"/>
            <consortium name="The Broad Institute Genome Sequencing Center for Infectious Disease"/>
            <person name="Wu L."/>
            <person name="Ma J."/>
        </authorList>
    </citation>
    <scope>NUCLEOTIDE SEQUENCE [LARGE SCALE GENOMIC DNA]</scope>
    <source>
        <strain evidence="4">JCM 18298</strain>
    </source>
</reference>
<feature type="domain" description="Thioredoxin-like fold" evidence="2">
    <location>
        <begin position="70"/>
        <end position="244"/>
    </location>
</feature>
<proteinExistence type="predicted"/>
<keyword evidence="4" id="KW-1185">Reference proteome</keyword>
<dbReference type="SUPFAM" id="SSF52833">
    <property type="entry name" value="Thioredoxin-like"/>
    <property type="match status" value="1"/>
</dbReference>
<feature type="transmembrane region" description="Helical" evidence="1">
    <location>
        <begin position="20"/>
        <end position="40"/>
    </location>
</feature>
<keyword evidence="1" id="KW-1133">Transmembrane helix</keyword>
<gene>
    <name evidence="3" type="ORF">GCM10023318_60380</name>
</gene>
<dbReference type="InterPro" id="IPR012336">
    <property type="entry name" value="Thioredoxin-like_fold"/>
</dbReference>
<accession>A0ABP9L183</accession>
<dbReference type="Proteomes" id="UP001500603">
    <property type="component" value="Unassembled WGS sequence"/>
</dbReference>
<keyword evidence="1" id="KW-0472">Membrane</keyword>
<dbReference type="Gene3D" id="3.40.30.10">
    <property type="entry name" value="Glutaredoxin"/>
    <property type="match status" value="1"/>
</dbReference>
<comment type="caution">
    <text evidence="3">The sequence shown here is derived from an EMBL/GenBank/DDBJ whole genome shotgun (WGS) entry which is preliminary data.</text>
</comment>
<evidence type="ECO:0000259" key="2">
    <source>
        <dbReference type="Pfam" id="PF13462"/>
    </source>
</evidence>
<keyword evidence="1" id="KW-0812">Transmembrane</keyword>
<evidence type="ECO:0000313" key="3">
    <source>
        <dbReference type="EMBL" id="GAA5069272.1"/>
    </source>
</evidence>
<name>A0ABP9L183_9NOCA</name>
<protein>
    <recommendedName>
        <fullName evidence="2">Thioredoxin-like fold domain-containing protein</fullName>
    </recommendedName>
</protein>
<dbReference type="EMBL" id="BAABJM010000010">
    <property type="protein sequence ID" value="GAA5069272.1"/>
    <property type="molecule type" value="Genomic_DNA"/>
</dbReference>
<evidence type="ECO:0000313" key="4">
    <source>
        <dbReference type="Proteomes" id="UP001500603"/>
    </source>
</evidence>
<dbReference type="Pfam" id="PF13462">
    <property type="entry name" value="Thioredoxin_4"/>
    <property type="match status" value="1"/>
</dbReference>
<organism evidence="3 4">
    <name type="scientific">Nocardia callitridis</name>
    <dbReference type="NCBI Taxonomy" id="648753"/>
    <lineage>
        <taxon>Bacteria</taxon>
        <taxon>Bacillati</taxon>
        <taxon>Actinomycetota</taxon>
        <taxon>Actinomycetes</taxon>
        <taxon>Mycobacteriales</taxon>
        <taxon>Nocardiaceae</taxon>
        <taxon>Nocardia</taxon>
    </lineage>
</organism>
<dbReference type="InterPro" id="IPR036249">
    <property type="entry name" value="Thioredoxin-like_sf"/>
</dbReference>
<sequence>MGEVSEKRPEYTPKPMSSTTTYALGAVAVVVIVLVVLAVFRFGRDEAAVRNDGYGPVHDPAVLVVLQMDSSILLGKPDAKKTIDLYEDPLCPGCGNVERIYGQELAQAVDEGKLALRYHLVNFLDEQSASKDYSTRAVAANLCVAEASSGPTYSKFHTELFTTKRPSEGGDDHDNAALADIAAAAGAPESVKLCIARGAKVDTARATAKSALDALGKALGGDAATPAVFDGDTKVDVNKEDWVATLTP</sequence>